<evidence type="ECO:0000256" key="1">
    <source>
        <dbReference type="SAM" id="Coils"/>
    </source>
</evidence>
<reference evidence="2" key="1">
    <citation type="submission" date="2008-06" db="EMBL/GenBank/DDBJ databases">
        <title>Complete sequence of Chlorobium phaeobacteroides BS1.</title>
        <authorList>
            <consortium name="US DOE Joint Genome Institute"/>
            <person name="Lucas S."/>
            <person name="Copeland A."/>
            <person name="Lapidus A."/>
            <person name="Glavina del Rio T."/>
            <person name="Dalin E."/>
            <person name="Tice H."/>
            <person name="Bruce D."/>
            <person name="Goodwin L."/>
            <person name="Pitluck S."/>
            <person name="Schmutz J."/>
            <person name="Larimer F."/>
            <person name="Land M."/>
            <person name="Hauser L."/>
            <person name="Kyrpides N."/>
            <person name="Ovchinnikova G."/>
            <person name="Li T."/>
            <person name="Liu Z."/>
            <person name="Zhao F."/>
            <person name="Overmann J."/>
            <person name="Bryant D.A."/>
            <person name="Richardson P."/>
        </authorList>
    </citation>
    <scope>NUCLEOTIDE SEQUENCE [LARGE SCALE GENOMIC DNA]</scope>
    <source>
        <strain evidence="2">BS1</strain>
    </source>
</reference>
<accession>B3EM43</accession>
<dbReference type="OrthoDB" id="597906at2"/>
<gene>
    <name evidence="2" type="ordered locus">Cphamn1_0457</name>
</gene>
<dbReference type="STRING" id="331678.Cphamn1_0457"/>
<dbReference type="AlphaFoldDB" id="B3EM43"/>
<dbReference type="KEGG" id="cpb:Cphamn1_0457"/>
<dbReference type="EMBL" id="CP001101">
    <property type="protein sequence ID" value="ACE03421.1"/>
    <property type="molecule type" value="Genomic_DNA"/>
</dbReference>
<proteinExistence type="predicted"/>
<protein>
    <submittedName>
        <fullName evidence="2">Uncharacterized protein</fullName>
    </submittedName>
</protein>
<sequence>MEKNTEPLKNVEARIEKLESNIHEREAQLKNRAGEFKKELQKELSPEEVVKKYPLQSTGISLLFGVLAGKVLRAVVSQPSEKNIQQAMHLKSEPSELKSAIGSIGIDALRSGKDLVFNYLKYYLDNKIQQKKG</sequence>
<evidence type="ECO:0000313" key="2">
    <source>
        <dbReference type="EMBL" id="ACE03421.1"/>
    </source>
</evidence>
<name>B3EM43_CHLPB</name>
<organism evidence="2">
    <name type="scientific">Chlorobium phaeobacteroides (strain BS1)</name>
    <dbReference type="NCBI Taxonomy" id="331678"/>
    <lineage>
        <taxon>Bacteria</taxon>
        <taxon>Pseudomonadati</taxon>
        <taxon>Chlorobiota</taxon>
        <taxon>Chlorobiia</taxon>
        <taxon>Chlorobiales</taxon>
        <taxon>Chlorobiaceae</taxon>
        <taxon>Chlorobium/Pelodictyon group</taxon>
        <taxon>Chlorobium</taxon>
    </lineage>
</organism>
<feature type="coiled-coil region" evidence="1">
    <location>
        <begin position="1"/>
        <end position="35"/>
    </location>
</feature>
<dbReference type="HOGENOM" id="CLU_1944899_0_0_10"/>
<keyword evidence="1" id="KW-0175">Coiled coil</keyword>
<dbReference type="eggNOG" id="COG3170">
    <property type="taxonomic scope" value="Bacteria"/>
</dbReference>